<evidence type="ECO:0000313" key="8">
    <source>
        <dbReference type="Proteomes" id="UP000051621"/>
    </source>
</evidence>
<dbReference type="Gene3D" id="3.20.20.70">
    <property type="entry name" value="Aldolase class I"/>
    <property type="match status" value="1"/>
</dbReference>
<dbReference type="Proteomes" id="UP000051621">
    <property type="component" value="Unassembled WGS sequence"/>
</dbReference>
<comment type="caution">
    <text evidence="7">The sequence shown here is derived from an EMBL/GenBank/DDBJ whole genome shotgun (WGS) entry which is preliminary data.</text>
</comment>
<dbReference type="GO" id="GO:0061595">
    <property type="term" value="F:6-deoxy-6-sulfofructose-1-phosphate aldolase activity"/>
    <property type="evidence" value="ECO:0007669"/>
    <property type="project" value="TreeGrafter"/>
</dbReference>
<dbReference type="STRING" id="1423731.FC81_GL001606"/>
<dbReference type="EMBL" id="AZEF01000030">
    <property type="protein sequence ID" value="KRL01004.1"/>
    <property type="molecule type" value="Genomic_DNA"/>
</dbReference>
<evidence type="ECO:0000256" key="6">
    <source>
        <dbReference type="HAMAP-Rule" id="MF_00734"/>
    </source>
</evidence>
<dbReference type="GO" id="GO:0009025">
    <property type="term" value="F:tagatose-bisphosphate aldolase activity"/>
    <property type="evidence" value="ECO:0007669"/>
    <property type="project" value="UniProtKB-UniRule"/>
</dbReference>
<accession>A0A0R1LZE4</accession>
<dbReference type="InterPro" id="IPR013785">
    <property type="entry name" value="Aldolase_TIM"/>
</dbReference>
<keyword evidence="4 6" id="KW-0423">Lactose metabolism</keyword>
<evidence type="ECO:0000313" key="7">
    <source>
        <dbReference type="EMBL" id="KRL01004.1"/>
    </source>
</evidence>
<dbReference type="GO" id="GO:0009024">
    <property type="term" value="F:tagatose-6-phosphate kinase activity"/>
    <property type="evidence" value="ECO:0007669"/>
    <property type="project" value="InterPro"/>
</dbReference>
<dbReference type="InterPro" id="IPR050552">
    <property type="entry name" value="LacD_aldolase"/>
</dbReference>
<dbReference type="EC" id="4.1.2.40" evidence="6"/>
<evidence type="ECO:0000256" key="4">
    <source>
        <dbReference type="ARBA" id="ARBA00022736"/>
    </source>
</evidence>
<keyword evidence="5 6" id="KW-0456">Lyase</keyword>
<evidence type="ECO:0000256" key="5">
    <source>
        <dbReference type="ARBA" id="ARBA00023239"/>
    </source>
</evidence>
<reference evidence="7 8" key="1">
    <citation type="journal article" date="2015" name="Genome Announc.">
        <title>Expanding the biotechnology potential of lactobacilli through comparative genomics of 213 strains and associated genera.</title>
        <authorList>
            <person name="Sun Z."/>
            <person name="Harris H.M."/>
            <person name="McCann A."/>
            <person name="Guo C."/>
            <person name="Argimon S."/>
            <person name="Zhang W."/>
            <person name="Yang X."/>
            <person name="Jeffery I.B."/>
            <person name="Cooney J.C."/>
            <person name="Kagawa T.F."/>
            <person name="Liu W."/>
            <person name="Song Y."/>
            <person name="Salvetti E."/>
            <person name="Wrobel A."/>
            <person name="Rasinkangas P."/>
            <person name="Parkhill J."/>
            <person name="Rea M.C."/>
            <person name="O'Sullivan O."/>
            <person name="Ritari J."/>
            <person name="Douillard F.P."/>
            <person name="Paul Ross R."/>
            <person name="Yang R."/>
            <person name="Briner A.E."/>
            <person name="Felis G.E."/>
            <person name="de Vos W.M."/>
            <person name="Barrangou R."/>
            <person name="Klaenhammer T.R."/>
            <person name="Caufield P.W."/>
            <person name="Cui Y."/>
            <person name="Zhang H."/>
            <person name="O'Toole P.W."/>
        </authorList>
    </citation>
    <scope>NUCLEOTIDE SEQUENCE [LARGE SCALE GENOMIC DNA]</scope>
    <source>
        <strain evidence="7 8">DSM 19910</strain>
    </source>
</reference>
<evidence type="ECO:0000256" key="2">
    <source>
        <dbReference type="ARBA" id="ARBA00005191"/>
    </source>
</evidence>
<evidence type="ECO:0000256" key="3">
    <source>
        <dbReference type="ARBA" id="ARBA00008679"/>
    </source>
</evidence>
<gene>
    <name evidence="6" type="primary">lacD</name>
    <name evidence="7" type="ORF">FC81_GL001606</name>
</gene>
<dbReference type="PANTHER" id="PTHR39340:SF1">
    <property type="entry name" value="SULFOFRUCTOSEPHOSPHATE ALDOLASE"/>
    <property type="match status" value="1"/>
</dbReference>
<dbReference type="GO" id="GO:0019512">
    <property type="term" value="P:lactose catabolic process via tagatose-6-phosphate"/>
    <property type="evidence" value="ECO:0007669"/>
    <property type="project" value="InterPro"/>
</dbReference>
<dbReference type="GO" id="GO:2001059">
    <property type="term" value="P:D-tagatose 6-phosphate catabolic process"/>
    <property type="evidence" value="ECO:0007669"/>
    <property type="project" value="UniProtKB-UniRule"/>
</dbReference>
<name>A0A0R1LZE4_9LACO</name>
<keyword evidence="8" id="KW-1185">Reference proteome</keyword>
<dbReference type="PATRIC" id="fig|1423731.3.peg.1647"/>
<sequence length="350" mass="39063">MAKKRISRGKFEKLQQLSNDHGIIAALAIDQRGSMKHMMEAAAKKAGKEYNIEMVYEFKELVSQVLTKHVSGILLDEELGFKGIKSKSQQSGLIMSYEKTGYDVATVGRFPELLPNESLERLLAKGADAAKVLVYYNPNDKPEINDVKHAFLERLGNEGLAADIPLFVEIVTYDDAIPDSKSVAFAKEKPQLVIDSMKEFSKEKYHIDVIKTEVPVNFAYVEGYTAAGVKPLYTKEEAAKYFASANDAVDRPFIYLSAGVSAETFRNELTFAGQAQTKYNGILGGRATWLDGVEVYAQKGREGLIEWLNTQGKQNVSELNDILNEGATPWYNWYGGLDNIEVFDKQVMND</sequence>
<comment type="catalytic activity">
    <reaction evidence="1 6">
        <text>D-tagatofuranose 1,6-bisphosphate = D-glyceraldehyde 3-phosphate + dihydroxyacetone phosphate</text>
        <dbReference type="Rhea" id="RHEA:22948"/>
        <dbReference type="ChEBI" id="CHEBI:57642"/>
        <dbReference type="ChEBI" id="CHEBI:58694"/>
        <dbReference type="ChEBI" id="CHEBI:59776"/>
        <dbReference type="EC" id="4.1.2.40"/>
    </reaction>
</comment>
<dbReference type="HAMAP" id="MF_00734">
    <property type="entry name" value="LacD"/>
    <property type="match status" value="1"/>
</dbReference>
<dbReference type="SUPFAM" id="SSF51569">
    <property type="entry name" value="Aldolase"/>
    <property type="match status" value="1"/>
</dbReference>
<dbReference type="PANTHER" id="PTHR39340">
    <property type="entry name" value="SULFOFRUCTOSEPHOSPHATE ALDOLASE"/>
    <property type="match status" value="1"/>
</dbReference>
<proteinExistence type="inferred from homology"/>
<comment type="similarity">
    <text evidence="3 6">Belongs to the aldolase LacD family.</text>
</comment>
<dbReference type="SMART" id="SM01133">
    <property type="entry name" value="DeoC"/>
    <property type="match status" value="1"/>
</dbReference>
<comment type="pathway">
    <text evidence="2 6">Carbohydrate metabolism; D-tagatose 6-phosphate degradation; D-glyceraldehyde 3-phosphate and glycerone phosphate from D-tagatose 6-phosphate: step 2/2.</text>
</comment>
<dbReference type="UniPathway" id="UPA00704">
    <property type="reaction ID" value="UER00716"/>
</dbReference>
<dbReference type="AlphaFoldDB" id="A0A0R1LZE4"/>
<organism evidence="7 8">
    <name type="scientific">Liquorilactobacillus capillatus DSM 19910</name>
    <dbReference type="NCBI Taxonomy" id="1423731"/>
    <lineage>
        <taxon>Bacteria</taxon>
        <taxon>Bacillati</taxon>
        <taxon>Bacillota</taxon>
        <taxon>Bacilli</taxon>
        <taxon>Lactobacillales</taxon>
        <taxon>Lactobacillaceae</taxon>
        <taxon>Liquorilactobacillus</taxon>
    </lineage>
</organism>
<dbReference type="OrthoDB" id="106309at2"/>
<dbReference type="GO" id="GO:1902777">
    <property type="term" value="P:6-sulfoquinovose(1-) catabolic process"/>
    <property type="evidence" value="ECO:0007669"/>
    <property type="project" value="TreeGrafter"/>
</dbReference>
<dbReference type="InterPro" id="IPR002915">
    <property type="entry name" value="DeoC/FbaB/LacD_aldolase"/>
</dbReference>
<dbReference type="RefSeq" id="WP_057745149.1">
    <property type="nucleotide sequence ID" value="NZ_AZEF01000030.1"/>
</dbReference>
<dbReference type="Pfam" id="PF01791">
    <property type="entry name" value="DeoC"/>
    <property type="match status" value="1"/>
</dbReference>
<protein>
    <recommendedName>
        <fullName evidence="6">Tagatose 1,6-diphosphate aldolase</fullName>
        <ecNumber evidence="6">4.1.2.40</ecNumber>
    </recommendedName>
    <alternativeName>
        <fullName evidence="6">D-tagatose-1,6-bisphosphate aldolase</fullName>
    </alternativeName>
    <alternativeName>
        <fullName evidence="6">Tagatose-bisphosphate aldolase</fullName>
    </alternativeName>
</protein>
<dbReference type="NCBIfam" id="NF009498">
    <property type="entry name" value="PRK12858.1"/>
    <property type="match status" value="1"/>
</dbReference>
<dbReference type="InterPro" id="IPR005927">
    <property type="entry name" value="Tag_1.6-dipho_adolase"/>
</dbReference>
<evidence type="ECO:0000256" key="1">
    <source>
        <dbReference type="ARBA" id="ARBA00000567"/>
    </source>
</evidence>